<evidence type="ECO:0000313" key="8">
    <source>
        <dbReference type="EMBL" id="KAL2811695.1"/>
    </source>
</evidence>
<dbReference type="PANTHER" id="PTHR31204">
    <property type="entry name" value="SIGMA INTRACELLULAR RECEPTOR 2"/>
    <property type="match status" value="1"/>
</dbReference>
<evidence type="ECO:0000256" key="5">
    <source>
        <dbReference type="PROSITE-ProRule" id="PRU01087"/>
    </source>
</evidence>
<organism evidence="8 9">
    <name type="scientific">Aspergillus granulosus</name>
    <dbReference type="NCBI Taxonomy" id="176169"/>
    <lineage>
        <taxon>Eukaryota</taxon>
        <taxon>Fungi</taxon>
        <taxon>Dikarya</taxon>
        <taxon>Ascomycota</taxon>
        <taxon>Pezizomycotina</taxon>
        <taxon>Eurotiomycetes</taxon>
        <taxon>Eurotiomycetidae</taxon>
        <taxon>Eurotiales</taxon>
        <taxon>Aspergillaceae</taxon>
        <taxon>Aspergillus</taxon>
        <taxon>Aspergillus subgen. Nidulantes</taxon>
    </lineage>
</organism>
<dbReference type="Pfam" id="PF05241">
    <property type="entry name" value="EBP"/>
    <property type="match status" value="1"/>
</dbReference>
<sequence>MAQSLWSRKRDLVYFGFFAIHIPIILCELFFTQVPEGFFPGSTCSIHSCRTWHGMVKGDSFFLQNLSLSSDLQPLVDAVPILPSAFDNNVSRQLRNYYITTFRDKFFDGPVPTWFTSFLYMELYYHLPLSAWALGALLRGAPPSSVEL</sequence>
<feature type="domain" description="EXPERA" evidence="7">
    <location>
        <begin position="58"/>
        <end position="148"/>
    </location>
</feature>
<comment type="subcellular location">
    <subcellularLocation>
        <location evidence="1">Membrane</location>
        <topology evidence="1">Multi-pass membrane protein</topology>
    </subcellularLocation>
</comment>
<reference evidence="8 9" key="1">
    <citation type="submission" date="2024-07" db="EMBL/GenBank/DDBJ databases">
        <title>Section-level genome sequencing and comparative genomics of Aspergillus sections Usti and Cavernicolus.</title>
        <authorList>
            <consortium name="Lawrence Berkeley National Laboratory"/>
            <person name="Nybo J.L."/>
            <person name="Vesth T.C."/>
            <person name="Theobald S."/>
            <person name="Frisvad J.C."/>
            <person name="Larsen T.O."/>
            <person name="Kjaerboelling I."/>
            <person name="Rothschild-Mancinelli K."/>
            <person name="Lyhne E.K."/>
            <person name="Kogle M.E."/>
            <person name="Barry K."/>
            <person name="Clum A."/>
            <person name="Na H."/>
            <person name="Ledsgaard L."/>
            <person name="Lin J."/>
            <person name="Lipzen A."/>
            <person name="Kuo A."/>
            <person name="Riley R."/>
            <person name="Mondo S."/>
            <person name="Labutti K."/>
            <person name="Haridas S."/>
            <person name="Pangalinan J."/>
            <person name="Salamov A.A."/>
            <person name="Simmons B.A."/>
            <person name="Magnuson J.K."/>
            <person name="Chen J."/>
            <person name="Drula E."/>
            <person name="Henrissat B."/>
            <person name="Wiebenga A."/>
            <person name="Lubbers R.J."/>
            <person name="Gomes A.C."/>
            <person name="Makela M.R."/>
            <person name="Stajich J."/>
            <person name="Grigoriev I.V."/>
            <person name="Mortensen U.H."/>
            <person name="De Vries R.P."/>
            <person name="Baker S.E."/>
            <person name="Andersen M.R."/>
        </authorList>
    </citation>
    <scope>NUCLEOTIDE SEQUENCE [LARGE SCALE GENOMIC DNA]</scope>
    <source>
        <strain evidence="8 9">CBS 588.65</strain>
    </source>
</reference>
<name>A0ABR4H8P6_9EURO</name>
<feature type="transmembrane region" description="Helical" evidence="6">
    <location>
        <begin position="12"/>
        <end position="31"/>
    </location>
</feature>
<dbReference type="EMBL" id="JBFXLT010000055">
    <property type="protein sequence ID" value="KAL2811695.1"/>
    <property type="molecule type" value="Genomic_DNA"/>
</dbReference>
<comment type="caution">
    <text evidence="8">The sequence shown here is derived from an EMBL/GenBank/DDBJ whole genome shotgun (WGS) entry which is preliminary data.</text>
</comment>
<dbReference type="PANTHER" id="PTHR31204:SF1">
    <property type="entry name" value="SIGMA INTRACELLULAR RECEPTOR 2"/>
    <property type="match status" value="1"/>
</dbReference>
<protein>
    <recommendedName>
        <fullName evidence="7">EXPERA domain-containing protein</fullName>
    </recommendedName>
</protein>
<keyword evidence="2 5" id="KW-0812">Transmembrane</keyword>
<evidence type="ECO:0000256" key="4">
    <source>
        <dbReference type="ARBA" id="ARBA00023136"/>
    </source>
</evidence>
<gene>
    <name evidence="8" type="ORF">BJX63DRAFT_433205</name>
</gene>
<dbReference type="InterPro" id="IPR033118">
    <property type="entry name" value="EXPERA"/>
</dbReference>
<keyword evidence="9" id="KW-1185">Reference proteome</keyword>
<keyword evidence="4 5" id="KW-0472">Membrane</keyword>
<dbReference type="Proteomes" id="UP001610334">
    <property type="component" value="Unassembled WGS sequence"/>
</dbReference>
<evidence type="ECO:0000256" key="2">
    <source>
        <dbReference type="ARBA" id="ARBA00022692"/>
    </source>
</evidence>
<evidence type="ECO:0000256" key="3">
    <source>
        <dbReference type="ARBA" id="ARBA00022989"/>
    </source>
</evidence>
<keyword evidence="3 5" id="KW-1133">Transmembrane helix</keyword>
<proteinExistence type="predicted"/>
<evidence type="ECO:0000256" key="6">
    <source>
        <dbReference type="SAM" id="Phobius"/>
    </source>
</evidence>
<dbReference type="PROSITE" id="PS51751">
    <property type="entry name" value="EXPERA"/>
    <property type="match status" value="1"/>
</dbReference>
<evidence type="ECO:0000259" key="7">
    <source>
        <dbReference type="PROSITE" id="PS51751"/>
    </source>
</evidence>
<accession>A0ABR4H8P6</accession>
<evidence type="ECO:0000313" key="9">
    <source>
        <dbReference type="Proteomes" id="UP001610334"/>
    </source>
</evidence>
<evidence type="ECO:0000256" key="1">
    <source>
        <dbReference type="ARBA" id="ARBA00004141"/>
    </source>
</evidence>
<dbReference type="InterPro" id="IPR051987">
    <property type="entry name" value="Sigma-2_receptor-like"/>
</dbReference>